<dbReference type="Pfam" id="PF00005">
    <property type="entry name" value="ABC_tran"/>
    <property type="match status" value="1"/>
</dbReference>
<keyword evidence="10" id="KW-1185">Reference proteome</keyword>
<dbReference type="eggNOG" id="COG4133">
    <property type="taxonomic scope" value="Bacteria"/>
</dbReference>
<name>A7HSZ1_PARL1</name>
<evidence type="ECO:0000256" key="1">
    <source>
        <dbReference type="ARBA" id="ARBA00005417"/>
    </source>
</evidence>
<dbReference type="EMBL" id="CP000774">
    <property type="protein sequence ID" value="ABS63024.1"/>
    <property type="molecule type" value="Genomic_DNA"/>
</dbReference>
<dbReference type="InterPro" id="IPR017871">
    <property type="entry name" value="ABC_transporter-like_CS"/>
</dbReference>
<keyword evidence="6" id="KW-1278">Translocase</keyword>
<evidence type="ECO:0000256" key="7">
    <source>
        <dbReference type="ARBA" id="ARBA00023136"/>
    </source>
</evidence>
<dbReference type="PANTHER" id="PTHR43499">
    <property type="entry name" value="ABC TRANSPORTER I FAMILY MEMBER 1"/>
    <property type="match status" value="1"/>
</dbReference>
<dbReference type="SUPFAM" id="SSF52540">
    <property type="entry name" value="P-loop containing nucleoside triphosphate hydrolases"/>
    <property type="match status" value="1"/>
</dbReference>
<reference evidence="9 10" key="1">
    <citation type="journal article" date="2011" name="Stand. Genomic Sci.">
        <title>Complete genome sequence of Parvibaculum lavamentivorans type strain (DS-1(T)).</title>
        <authorList>
            <person name="Schleheck D."/>
            <person name="Weiss M."/>
            <person name="Pitluck S."/>
            <person name="Bruce D."/>
            <person name="Land M.L."/>
            <person name="Han S."/>
            <person name="Saunders E."/>
            <person name="Tapia R."/>
            <person name="Detter C."/>
            <person name="Brettin T."/>
            <person name="Han J."/>
            <person name="Woyke T."/>
            <person name="Goodwin L."/>
            <person name="Pennacchio L."/>
            <person name="Nolan M."/>
            <person name="Cook A.M."/>
            <person name="Kjelleberg S."/>
            <person name="Thomas T."/>
        </authorList>
    </citation>
    <scope>NUCLEOTIDE SEQUENCE [LARGE SCALE GENOMIC DNA]</scope>
    <source>
        <strain evidence="10">DS-1 / DSM 13023 / NCIMB 13966</strain>
    </source>
</reference>
<dbReference type="GO" id="GO:0005524">
    <property type="term" value="F:ATP binding"/>
    <property type="evidence" value="ECO:0007669"/>
    <property type="project" value="UniProtKB-KW"/>
</dbReference>
<dbReference type="InterPro" id="IPR005895">
    <property type="entry name" value="ABC_transptr_haem_export_CcmA"/>
</dbReference>
<protein>
    <submittedName>
        <fullName evidence="9">Heme exporter protein CcmA</fullName>
    </submittedName>
</protein>
<accession>A7HSZ1</accession>
<evidence type="ECO:0000313" key="9">
    <source>
        <dbReference type="EMBL" id="ABS63024.1"/>
    </source>
</evidence>
<proteinExistence type="inferred from homology"/>
<dbReference type="PANTHER" id="PTHR43499:SF1">
    <property type="entry name" value="ABC TRANSPORTER I FAMILY MEMBER 1"/>
    <property type="match status" value="1"/>
</dbReference>
<keyword evidence="7" id="KW-0472">Membrane</keyword>
<evidence type="ECO:0000259" key="8">
    <source>
        <dbReference type="PROSITE" id="PS50893"/>
    </source>
</evidence>
<sequence>MTTSDFPAPARLAARDLACLRGGRLVFEGLTFSVARGEALVLTGANGAGKSSLLRQIAGLLEIDHSAIALEGGDSELTIGEQAHYVGHLDALKPSMSVLETLHFWKQYFGGADDAAVSAALEAFALTPLADLPVGYLSAGQRRRVSLARMLVAPRPLWLLDEPTVALDTANISRLLHLMKQHLASGGIIVAATHLDLGLPSAARLHLGAEVAA</sequence>
<dbReference type="Proteomes" id="UP000006377">
    <property type="component" value="Chromosome"/>
</dbReference>
<dbReference type="HOGENOM" id="CLU_000604_1_2_5"/>
<dbReference type="SMART" id="SM00382">
    <property type="entry name" value="AAA"/>
    <property type="match status" value="1"/>
</dbReference>
<evidence type="ECO:0000256" key="3">
    <source>
        <dbReference type="ARBA" id="ARBA00022741"/>
    </source>
</evidence>
<organism evidence="9 10">
    <name type="scientific">Parvibaculum lavamentivorans (strain DS-1 / DSM 13023 / NCIMB 13966)</name>
    <dbReference type="NCBI Taxonomy" id="402881"/>
    <lineage>
        <taxon>Bacteria</taxon>
        <taxon>Pseudomonadati</taxon>
        <taxon>Pseudomonadota</taxon>
        <taxon>Alphaproteobacteria</taxon>
        <taxon>Hyphomicrobiales</taxon>
        <taxon>Parvibaculaceae</taxon>
        <taxon>Parvibaculum</taxon>
    </lineage>
</organism>
<dbReference type="InterPro" id="IPR027417">
    <property type="entry name" value="P-loop_NTPase"/>
</dbReference>
<dbReference type="InterPro" id="IPR003439">
    <property type="entry name" value="ABC_transporter-like_ATP-bd"/>
</dbReference>
<dbReference type="Gene3D" id="3.40.50.300">
    <property type="entry name" value="P-loop containing nucleotide triphosphate hydrolases"/>
    <property type="match status" value="1"/>
</dbReference>
<evidence type="ECO:0000256" key="4">
    <source>
        <dbReference type="ARBA" id="ARBA00022748"/>
    </source>
</evidence>
<comment type="similarity">
    <text evidence="1">Belongs to the ABC transporter superfamily.</text>
</comment>
<dbReference type="NCBIfam" id="TIGR01189">
    <property type="entry name" value="ccmA"/>
    <property type="match status" value="1"/>
</dbReference>
<dbReference type="GO" id="GO:0022857">
    <property type="term" value="F:transmembrane transporter activity"/>
    <property type="evidence" value="ECO:0007669"/>
    <property type="project" value="InterPro"/>
</dbReference>
<dbReference type="PROSITE" id="PS50893">
    <property type="entry name" value="ABC_TRANSPORTER_2"/>
    <property type="match status" value="1"/>
</dbReference>
<keyword evidence="5" id="KW-0067">ATP-binding</keyword>
<dbReference type="STRING" id="402881.Plav_1404"/>
<evidence type="ECO:0000256" key="6">
    <source>
        <dbReference type="ARBA" id="ARBA00022967"/>
    </source>
</evidence>
<dbReference type="GO" id="GO:0017004">
    <property type="term" value="P:cytochrome complex assembly"/>
    <property type="evidence" value="ECO:0007669"/>
    <property type="project" value="UniProtKB-KW"/>
</dbReference>
<evidence type="ECO:0000256" key="2">
    <source>
        <dbReference type="ARBA" id="ARBA00022448"/>
    </source>
</evidence>
<dbReference type="PROSITE" id="PS00211">
    <property type="entry name" value="ABC_TRANSPORTER_1"/>
    <property type="match status" value="1"/>
</dbReference>
<keyword evidence="3" id="KW-0547">Nucleotide-binding</keyword>
<dbReference type="RefSeq" id="WP_012110300.1">
    <property type="nucleotide sequence ID" value="NC_009719.1"/>
</dbReference>
<dbReference type="GO" id="GO:0016887">
    <property type="term" value="F:ATP hydrolysis activity"/>
    <property type="evidence" value="ECO:0007669"/>
    <property type="project" value="InterPro"/>
</dbReference>
<dbReference type="InterPro" id="IPR003593">
    <property type="entry name" value="AAA+_ATPase"/>
</dbReference>
<evidence type="ECO:0000313" key="10">
    <source>
        <dbReference type="Proteomes" id="UP000006377"/>
    </source>
</evidence>
<evidence type="ECO:0000256" key="5">
    <source>
        <dbReference type="ARBA" id="ARBA00022840"/>
    </source>
</evidence>
<gene>
    <name evidence="9" type="ordered locus">Plav_1404</name>
</gene>
<keyword evidence="4" id="KW-0201">Cytochrome c-type biogenesis</keyword>
<keyword evidence="2" id="KW-0813">Transport</keyword>
<feature type="domain" description="ABC transporter" evidence="8">
    <location>
        <begin position="12"/>
        <end position="211"/>
    </location>
</feature>
<dbReference type="KEGG" id="pla:Plav_1404"/>
<dbReference type="AlphaFoldDB" id="A7HSZ1"/>